<dbReference type="Proteomes" id="UP000325577">
    <property type="component" value="Linkage Group LG17"/>
</dbReference>
<accession>A0A5J5B2U5</accession>
<gene>
    <name evidence="1" type="ORF">F0562_030464</name>
</gene>
<evidence type="ECO:0000313" key="2">
    <source>
        <dbReference type="Proteomes" id="UP000325577"/>
    </source>
</evidence>
<dbReference type="InterPro" id="IPR036908">
    <property type="entry name" value="RlpA-like_sf"/>
</dbReference>
<name>A0A5J5B2U5_9ASTE</name>
<reference evidence="1 2" key="1">
    <citation type="submission" date="2019-09" db="EMBL/GenBank/DDBJ databases">
        <title>A chromosome-level genome assembly of the Chinese tupelo Nyssa sinensis.</title>
        <authorList>
            <person name="Yang X."/>
            <person name="Kang M."/>
            <person name="Yang Y."/>
            <person name="Xiong H."/>
            <person name="Wang M."/>
            <person name="Zhang Z."/>
            <person name="Wang Z."/>
            <person name="Wu H."/>
            <person name="Ma T."/>
            <person name="Liu J."/>
            <person name="Xi Z."/>
        </authorList>
    </citation>
    <scope>NUCLEOTIDE SEQUENCE [LARGE SCALE GENOMIC DNA]</scope>
    <source>
        <strain evidence="1">J267</strain>
        <tissue evidence="1">Leaf</tissue>
    </source>
</reference>
<proteinExistence type="predicted"/>
<dbReference type="SUPFAM" id="SSF50685">
    <property type="entry name" value="Barwin-like endoglucanases"/>
    <property type="match status" value="1"/>
</dbReference>
<sequence>METWLREQAIDYGRMELHVAKNTASNALDLQTMRNMHAGAVKPLLLKSLTYCGRCNGTINLSRDAFSQIADPNAGIVKIKYNQA</sequence>
<evidence type="ECO:0000313" key="1">
    <source>
        <dbReference type="EMBL" id="KAA8535461.1"/>
    </source>
</evidence>
<protein>
    <submittedName>
        <fullName evidence="1">Uncharacterized protein</fullName>
    </submittedName>
</protein>
<dbReference type="EMBL" id="CM018040">
    <property type="protein sequence ID" value="KAA8535461.1"/>
    <property type="molecule type" value="Genomic_DNA"/>
</dbReference>
<keyword evidence="2" id="KW-1185">Reference proteome</keyword>
<organism evidence="1 2">
    <name type="scientific">Nyssa sinensis</name>
    <dbReference type="NCBI Taxonomy" id="561372"/>
    <lineage>
        <taxon>Eukaryota</taxon>
        <taxon>Viridiplantae</taxon>
        <taxon>Streptophyta</taxon>
        <taxon>Embryophyta</taxon>
        <taxon>Tracheophyta</taxon>
        <taxon>Spermatophyta</taxon>
        <taxon>Magnoliopsida</taxon>
        <taxon>eudicotyledons</taxon>
        <taxon>Gunneridae</taxon>
        <taxon>Pentapetalae</taxon>
        <taxon>asterids</taxon>
        <taxon>Cornales</taxon>
        <taxon>Nyssaceae</taxon>
        <taxon>Nyssa</taxon>
    </lineage>
</organism>
<dbReference type="OrthoDB" id="623670at2759"/>
<dbReference type="AlphaFoldDB" id="A0A5J5B2U5"/>